<feature type="domain" description="HNH nuclease" evidence="1">
    <location>
        <begin position="62"/>
        <end position="110"/>
    </location>
</feature>
<dbReference type="RefSeq" id="WP_380797307.1">
    <property type="nucleotide sequence ID" value="NZ_JBHRVU010000004.1"/>
</dbReference>
<evidence type="ECO:0000313" key="3">
    <source>
        <dbReference type="Proteomes" id="UP001595681"/>
    </source>
</evidence>
<gene>
    <name evidence="2" type="ORF">ACFOKF_17610</name>
</gene>
<comment type="caution">
    <text evidence="2">The sequence shown here is derived from an EMBL/GenBank/DDBJ whole genome shotgun (WGS) entry which is preliminary data.</text>
</comment>
<dbReference type="PANTHER" id="PTHR33877:SF2">
    <property type="entry name" value="OS07G0170200 PROTEIN"/>
    <property type="match status" value="1"/>
</dbReference>
<keyword evidence="3" id="KW-1185">Reference proteome</keyword>
<dbReference type="Pfam" id="PF14279">
    <property type="entry name" value="HNH_5"/>
    <property type="match status" value="1"/>
</dbReference>
<dbReference type="InterPro" id="IPR003615">
    <property type="entry name" value="HNH_nuc"/>
</dbReference>
<name>A0ABV7NKN2_9SPHN</name>
<keyword evidence="2" id="KW-0540">Nuclease</keyword>
<dbReference type="InterPro" id="IPR029471">
    <property type="entry name" value="HNH_5"/>
</dbReference>
<dbReference type="GO" id="GO:0004519">
    <property type="term" value="F:endonuclease activity"/>
    <property type="evidence" value="ECO:0007669"/>
    <property type="project" value="UniProtKB-KW"/>
</dbReference>
<dbReference type="SMART" id="SM00507">
    <property type="entry name" value="HNHc"/>
    <property type="match status" value="1"/>
</dbReference>
<proteinExistence type="predicted"/>
<keyword evidence="2" id="KW-0255">Endonuclease</keyword>
<dbReference type="PANTHER" id="PTHR33877">
    <property type="entry name" value="SLL1193 PROTEIN"/>
    <property type="match status" value="1"/>
</dbReference>
<dbReference type="EMBL" id="JBHRVU010000004">
    <property type="protein sequence ID" value="MFC3442992.1"/>
    <property type="molecule type" value="Genomic_DNA"/>
</dbReference>
<accession>A0ABV7NKN2</accession>
<dbReference type="CDD" id="cd00085">
    <property type="entry name" value="HNHc"/>
    <property type="match status" value="1"/>
</dbReference>
<evidence type="ECO:0000313" key="2">
    <source>
        <dbReference type="EMBL" id="MFC3442992.1"/>
    </source>
</evidence>
<organism evidence="2 3">
    <name type="scientific">Sphingobium rhizovicinum</name>
    <dbReference type="NCBI Taxonomy" id="432308"/>
    <lineage>
        <taxon>Bacteria</taxon>
        <taxon>Pseudomonadati</taxon>
        <taxon>Pseudomonadota</taxon>
        <taxon>Alphaproteobacteria</taxon>
        <taxon>Sphingomonadales</taxon>
        <taxon>Sphingomonadaceae</taxon>
        <taxon>Sphingobium</taxon>
    </lineage>
</organism>
<dbReference type="InterPro" id="IPR052892">
    <property type="entry name" value="NA-targeting_endonuclease"/>
</dbReference>
<sequence length="181" mass="20318">MSRPELHTIGDRIAWSYANLASVHSALAAGRTKRGTTDWMIRARLFSGLRDGVMQIGSLFDDERLQLMDAPTCVYCGSDESLSVDHLIPRAMGGSHAQHNLVRACRSCNSSKGKRDLLAWFESRQTSPPIMLLRRYLKLVALFCDENGLLDQTAGNMEHLDLPFEFARLPETFPPLTDLRL</sequence>
<evidence type="ECO:0000259" key="1">
    <source>
        <dbReference type="SMART" id="SM00507"/>
    </source>
</evidence>
<dbReference type="Proteomes" id="UP001595681">
    <property type="component" value="Unassembled WGS sequence"/>
</dbReference>
<keyword evidence="2" id="KW-0378">Hydrolase</keyword>
<reference evidence="3" key="1">
    <citation type="journal article" date="2019" name="Int. J. Syst. Evol. Microbiol.">
        <title>The Global Catalogue of Microorganisms (GCM) 10K type strain sequencing project: providing services to taxonomists for standard genome sequencing and annotation.</title>
        <authorList>
            <consortium name="The Broad Institute Genomics Platform"/>
            <consortium name="The Broad Institute Genome Sequencing Center for Infectious Disease"/>
            <person name="Wu L."/>
            <person name="Ma J."/>
        </authorList>
    </citation>
    <scope>NUCLEOTIDE SEQUENCE [LARGE SCALE GENOMIC DNA]</scope>
    <source>
        <strain evidence="3">CCM 7491</strain>
    </source>
</reference>
<dbReference type="Gene3D" id="1.10.30.50">
    <property type="match status" value="1"/>
</dbReference>
<protein>
    <submittedName>
        <fullName evidence="2">HNH endonuclease</fullName>
    </submittedName>
</protein>